<feature type="transmembrane region" description="Helical" evidence="7">
    <location>
        <begin position="45"/>
        <end position="70"/>
    </location>
</feature>
<dbReference type="GO" id="GO:1904680">
    <property type="term" value="F:peptide transmembrane transporter activity"/>
    <property type="evidence" value="ECO:0007669"/>
    <property type="project" value="InterPro"/>
</dbReference>
<dbReference type="SUPFAM" id="SSF52540">
    <property type="entry name" value="P-loop containing nucleoside triphosphate hydrolases"/>
    <property type="match status" value="1"/>
</dbReference>
<dbReference type="InterPro" id="IPR039421">
    <property type="entry name" value="Type_1_exporter"/>
</dbReference>
<dbReference type="InterPro" id="IPR003439">
    <property type="entry name" value="ABC_transporter-like_ATP-bd"/>
</dbReference>
<dbReference type="GO" id="GO:0005524">
    <property type="term" value="F:ATP binding"/>
    <property type="evidence" value="ECO:0007669"/>
    <property type="project" value="UniProtKB-KW"/>
</dbReference>
<keyword evidence="11" id="KW-1185">Reference proteome</keyword>
<dbReference type="InterPro" id="IPR036640">
    <property type="entry name" value="ABC1_TM_sf"/>
</dbReference>
<proteinExistence type="predicted"/>
<dbReference type="Pfam" id="PF00005">
    <property type="entry name" value="ABC_tran"/>
    <property type="match status" value="1"/>
</dbReference>
<evidence type="ECO:0000313" key="11">
    <source>
        <dbReference type="Proteomes" id="UP000448943"/>
    </source>
</evidence>
<keyword evidence="2 7" id="KW-0812">Transmembrane</keyword>
<feature type="transmembrane region" description="Helical" evidence="7">
    <location>
        <begin position="326"/>
        <end position="351"/>
    </location>
</feature>
<dbReference type="GO" id="GO:0015833">
    <property type="term" value="P:peptide transport"/>
    <property type="evidence" value="ECO:0007669"/>
    <property type="project" value="InterPro"/>
</dbReference>
<dbReference type="PROSITE" id="PS00211">
    <property type="entry name" value="ABC_TRANSPORTER_1"/>
    <property type="match status" value="1"/>
</dbReference>
<dbReference type="PANTHER" id="PTHR24221:SF654">
    <property type="entry name" value="ATP-BINDING CASSETTE SUB-FAMILY B MEMBER 6"/>
    <property type="match status" value="1"/>
</dbReference>
<evidence type="ECO:0000256" key="2">
    <source>
        <dbReference type="ARBA" id="ARBA00022692"/>
    </source>
</evidence>
<protein>
    <submittedName>
        <fullName evidence="10">Cyclic peptide export ABC transporter</fullName>
    </submittedName>
</protein>
<evidence type="ECO:0000256" key="4">
    <source>
        <dbReference type="ARBA" id="ARBA00022840"/>
    </source>
</evidence>
<keyword evidence="6 7" id="KW-0472">Membrane</keyword>
<feature type="transmembrane region" description="Helical" evidence="7">
    <location>
        <begin position="6"/>
        <end position="24"/>
    </location>
</feature>
<dbReference type="GO" id="GO:0034040">
    <property type="term" value="F:ATPase-coupled lipid transmembrane transporter activity"/>
    <property type="evidence" value="ECO:0007669"/>
    <property type="project" value="TreeGrafter"/>
</dbReference>
<dbReference type="Proteomes" id="UP000448943">
    <property type="component" value="Unassembled WGS sequence"/>
</dbReference>
<feature type="transmembrane region" description="Helical" evidence="7">
    <location>
        <begin position="109"/>
        <end position="130"/>
    </location>
</feature>
<feature type="transmembrane region" description="Helical" evidence="7">
    <location>
        <begin position="145"/>
        <end position="163"/>
    </location>
</feature>
<dbReference type="GO" id="GO:0005886">
    <property type="term" value="C:plasma membrane"/>
    <property type="evidence" value="ECO:0007669"/>
    <property type="project" value="UniProtKB-SubCell"/>
</dbReference>
<comment type="subcellular location">
    <subcellularLocation>
        <location evidence="1">Cell membrane</location>
        <topology evidence="1">Multi-pass membrane protein</topology>
    </subcellularLocation>
</comment>
<dbReference type="SMART" id="SM00382">
    <property type="entry name" value="AAA"/>
    <property type="match status" value="1"/>
</dbReference>
<dbReference type="PROSITE" id="PS50893">
    <property type="entry name" value="ABC_TRANSPORTER_2"/>
    <property type="match status" value="1"/>
</dbReference>
<dbReference type="PROSITE" id="PS50929">
    <property type="entry name" value="ABC_TM1F"/>
    <property type="match status" value="1"/>
</dbReference>
<comment type="caution">
    <text evidence="10">The sequence shown here is derived from an EMBL/GenBank/DDBJ whole genome shotgun (WGS) entry which is preliminary data.</text>
</comment>
<sequence length="644" mass="74384">MQLVFIILLLLITLITLSLCFFNVRTIFQIYKKNRASIGFGKRHWLGILFSMIVIGFIVYCLYTATIYFFNPVPNQMKWILALLFTSICLFTSYMWLTSIYTKPEEKPYISLITLSIISGLGNSMVIFVLNETISDQRILPKNLLFSYFILSILLFLFCQIVIRFKLIKITNDIVFYKRVHFVEKVLKTSYATLESMEDGKIQASLNNDTEIISRFANFFVNVFTWSITIVFGLIYLGLLSFYGLLISLSVVSIASILFYFISKSAEKDWEKTRDIQNHFFKFINDLVGGYKELSLNARKSIEFKEDMTESCNQYRKKRTVADTKLAYGIVTGDLLFVTVIGAVVFLFPILFVNIQNDMLRSYVFVFLYMGGPLTGILNSIPELLMIKVSWNRMNVMLKDLNELETKNVVPIHLPKVNHMKLELKNAFYQYKQQNSDHFKIGPINAEFHSGEIIFITGGNGSGKSTFAKLLVGLYEPDEGGLWLNDQVITSDEVGEYFSVIFSDVYLFDKLYGIDFESKFEEAQKYLKILHLQDKVQITKEGFSTIKLSSGQRKRLALLISYLEDKPFALFDEWAADQDPDYRHFFYTTLLQELKSRGKCIIAITHDDKYFDVADRLFRVDMGKLEELDTVTDPVMMANKGLMI</sequence>
<dbReference type="PANTHER" id="PTHR24221">
    <property type="entry name" value="ATP-BINDING CASSETTE SUB-FAMILY B"/>
    <property type="match status" value="1"/>
</dbReference>
<evidence type="ECO:0000256" key="7">
    <source>
        <dbReference type="SAM" id="Phobius"/>
    </source>
</evidence>
<accession>A0A6N9Q8N8</accession>
<evidence type="ECO:0000256" key="6">
    <source>
        <dbReference type="ARBA" id="ARBA00023136"/>
    </source>
</evidence>
<dbReference type="EMBL" id="SIJB01000051">
    <property type="protein sequence ID" value="NBI31013.1"/>
    <property type="molecule type" value="Genomic_DNA"/>
</dbReference>
<keyword evidence="5 7" id="KW-1133">Transmembrane helix</keyword>
<evidence type="ECO:0000256" key="5">
    <source>
        <dbReference type="ARBA" id="ARBA00022989"/>
    </source>
</evidence>
<feature type="transmembrane region" description="Helical" evidence="7">
    <location>
        <begin position="242"/>
        <end position="262"/>
    </location>
</feature>
<organism evidence="10 11">
    <name type="scientific">Chengkuizengella marina</name>
    <dbReference type="NCBI Taxonomy" id="2507566"/>
    <lineage>
        <taxon>Bacteria</taxon>
        <taxon>Bacillati</taxon>
        <taxon>Bacillota</taxon>
        <taxon>Bacilli</taxon>
        <taxon>Bacillales</taxon>
        <taxon>Paenibacillaceae</taxon>
        <taxon>Chengkuizengella</taxon>
    </lineage>
</organism>
<dbReference type="GO" id="GO:0140359">
    <property type="term" value="F:ABC-type transporter activity"/>
    <property type="evidence" value="ECO:0007669"/>
    <property type="project" value="InterPro"/>
</dbReference>
<feature type="domain" description="ABC transmembrane type-1" evidence="9">
    <location>
        <begin position="112"/>
        <end position="386"/>
    </location>
</feature>
<feature type="domain" description="ABC transporter" evidence="8">
    <location>
        <begin position="422"/>
        <end position="644"/>
    </location>
</feature>
<feature type="transmembrane region" description="Helical" evidence="7">
    <location>
        <begin position="363"/>
        <end position="387"/>
    </location>
</feature>
<evidence type="ECO:0000256" key="3">
    <source>
        <dbReference type="ARBA" id="ARBA00022741"/>
    </source>
</evidence>
<evidence type="ECO:0000259" key="9">
    <source>
        <dbReference type="PROSITE" id="PS50929"/>
    </source>
</evidence>
<dbReference type="InterPro" id="IPR003593">
    <property type="entry name" value="AAA+_ATPase"/>
</dbReference>
<name>A0A6N9Q8N8_9BACL</name>
<gene>
    <name evidence="10" type="ORF">ERL59_18855</name>
</gene>
<feature type="transmembrane region" description="Helical" evidence="7">
    <location>
        <begin position="76"/>
        <end position="97"/>
    </location>
</feature>
<dbReference type="SUPFAM" id="SSF90123">
    <property type="entry name" value="ABC transporter transmembrane region"/>
    <property type="match status" value="1"/>
</dbReference>
<evidence type="ECO:0000259" key="8">
    <source>
        <dbReference type="PROSITE" id="PS50893"/>
    </source>
</evidence>
<keyword evidence="3" id="KW-0547">Nucleotide-binding</keyword>
<evidence type="ECO:0000313" key="10">
    <source>
        <dbReference type="EMBL" id="NBI31013.1"/>
    </source>
</evidence>
<reference evidence="10 11" key="1">
    <citation type="submission" date="2019-01" db="EMBL/GenBank/DDBJ databases">
        <title>Chengkuizengella sp. nov., isolated from deep-sea sediment of East Pacific Ocean.</title>
        <authorList>
            <person name="Yang J."/>
            <person name="Lai Q."/>
            <person name="Shao Z."/>
        </authorList>
    </citation>
    <scope>NUCLEOTIDE SEQUENCE [LARGE SCALE GENOMIC DNA]</scope>
    <source>
        <strain evidence="10 11">YPA3-1-1</strain>
    </source>
</reference>
<dbReference type="Pfam" id="PF00664">
    <property type="entry name" value="ABC_membrane"/>
    <property type="match status" value="1"/>
</dbReference>
<dbReference type="Gene3D" id="1.20.1560.10">
    <property type="entry name" value="ABC transporter type 1, transmembrane domain"/>
    <property type="match status" value="1"/>
</dbReference>
<keyword evidence="4" id="KW-0067">ATP-binding</keyword>
<dbReference type="InterPro" id="IPR011527">
    <property type="entry name" value="ABC1_TM_dom"/>
</dbReference>
<dbReference type="Gene3D" id="3.40.50.300">
    <property type="entry name" value="P-loop containing nucleotide triphosphate hydrolases"/>
    <property type="match status" value="1"/>
</dbReference>
<dbReference type="GO" id="GO:0016887">
    <property type="term" value="F:ATP hydrolysis activity"/>
    <property type="evidence" value="ECO:0007669"/>
    <property type="project" value="InterPro"/>
</dbReference>
<dbReference type="InterPro" id="IPR017871">
    <property type="entry name" value="ABC_transporter-like_CS"/>
</dbReference>
<evidence type="ECO:0000256" key="1">
    <source>
        <dbReference type="ARBA" id="ARBA00004651"/>
    </source>
</evidence>
<dbReference type="RefSeq" id="WP_160647833.1">
    <property type="nucleotide sequence ID" value="NZ_SIJB01000051.1"/>
</dbReference>
<dbReference type="InterPro" id="IPR027417">
    <property type="entry name" value="P-loop_NTPase"/>
</dbReference>
<dbReference type="OrthoDB" id="846150at2"/>
<dbReference type="NCBIfam" id="TIGR01194">
    <property type="entry name" value="cyc_pep_trnsptr"/>
    <property type="match status" value="1"/>
</dbReference>
<dbReference type="InterPro" id="IPR005898">
    <property type="entry name" value="Cyc_pep_transpt_SyrD/YojI"/>
</dbReference>
<feature type="transmembrane region" description="Helical" evidence="7">
    <location>
        <begin position="216"/>
        <end position="236"/>
    </location>
</feature>
<dbReference type="AlphaFoldDB" id="A0A6N9Q8N8"/>